<proteinExistence type="predicted"/>
<evidence type="ECO:0000313" key="3">
    <source>
        <dbReference type="EMBL" id="MBT0663676.1"/>
    </source>
</evidence>
<dbReference type="NCBIfam" id="NF004396">
    <property type="entry name" value="PRK05753.1"/>
    <property type="match status" value="1"/>
</dbReference>
<dbReference type="InterPro" id="IPR001437">
    <property type="entry name" value="Tscrpt_elong_fac_GreA/B_C"/>
</dbReference>
<dbReference type="InterPro" id="IPR023459">
    <property type="entry name" value="Tscrpt_elong_fac_GreA/B_fam"/>
</dbReference>
<organism evidence="3 4">
    <name type="scientific">Geoanaerobacter pelophilus</name>
    <dbReference type="NCBI Taxonomy" id="60036"/>
    <lineage>
        <taxon>Bacteria</taxon>
        <taxon>Pseudomonadati</taxon>
        <taxon>Thermodesulfobacteriota</taxon>
        <taxon>Desulfuromonadia</taxon>
        <taxon>Geobacterales</taxon>
        <taxon>Geobacteraceae</taxon>
        <taxon>Geoanaerobacter</taxon>
    </lineage>
</organism>
<dbReference type="Proteomes" id="UP000811899">
    <property type="component" value="Unassembled WGS sequence"/>
</dbReference>
<dbReference type="Gene3D" id="3.10.50.30">
    <property type="entry name" value="Transcription elongation factor, GreA/GreB, C-terminal domain"/>
    <property type="match status" value="1"/>
</dbReference>
<dbReference type="PANTHER" id="PTHR30437">
    <property type="entry name" value="TRANSCRIPTION ELONGATION FACTOR GREA"/>
    <property type="match status" value="1"/>
</dbReference>
<dbReference type="Pfam" id="PF01272">
    <property type="entry name" value="GreA_GreB"/>
    <property type="match status" value="1"/>
</dbReference>
<dbReference type="EMBL" id="JAHCVJ010000001">
    <property type="protein sequence ID" value="MBT0663676.1"/>
    <property type="molecule type" value="Genomic_DNA"/>
</dbReference>
<keyword evidence="3" id="KW-0808">Transferase</keyword>
<evidence type="ECO:0000313" key="4">
    <source>
        <dbReference type="Proteomes" id="UP000811899"/>
    </source>
</evidence>
<dbReference type="GO" id="GO:0070063">
    <property type="term" value="F:RNA polymerase binding"/>
    <property type="evidence" value="ECO:0007669"/>
    <property type="project" value="InterPro"/>
</dbReference>
<evidence type="ECO:0000259" key="1">
    <source>
        <dbReference type="Pfam" id="PF01272"/>
    </source>
</evidence>
<dbReference type="AlphaFoldDB" id="A0AAW4KYG8"/>
<feature type="domain" description="Transcription elongation factor GreA/GreB C-terminal" evidence="1">
    <location>
        <begin position="55"/>
        <end position="128"/>
    </location>
</feature>
<dbReference type="PANTHER" id="PTHR30437:SF5">
    <property type="entry name" value="REGULATOR OF NUCLEOSIDE DIPHOSPHATE KINASE"/>
    <property type="match status" value="1"/>
</dbReference>
<dbReference type="SUPFAM" id="SSF54534">
    <property type="entry name" value="FKBP-like"/>
    <property type="match status" value="1"/>
</dbReference>
<keyword evidence="4" id="KW-1185">Reference proteome</keyword>
<comment type="caution">
    <text evidence="3">The sequence shown here is derived from an EMBL/GenBank/DDBJ whole genome shotgun (WGS) entry which is preliminary data.</text>
</comment>
<keyword evidence="3" id="KW-0418">Kinase</keyword>
<dbReference type="InterPro" id="IPR036953">
    <property type="entry name" value="GreA/GreB_C_sf"/>
</dbReference>
<dbReference type="GO" id="GO:0016301">
    <property type="term" value="F:kinase activity"/>
    <property type="evidence" value="ECO:0007669"/>
    <property type="project" value="UniProtKB-KW"/>
</dbReference>
<feature type="domain" description="Regulator of nucleoside diphosphate kinase N-terminal" evidence="2">
    <location>
        <begin position="4"/>
        <end position="47"/>
    </location>
</feature>
<reference evidence="3 4" key="1">
    <citation type="submission" date="2021-05" db="EMBL/GenBank/DDBJ databases">
        <title>The draft genome of Geobacter pelophilus DSM 12255.</title>
        <authorList>
            <person name="Xu Z."/>
            <person name="Masuda Y."/>
            <person name="Itoh H."/>
            <person name="Senoo K."/>
        </authorList>
    </citation>
    <scope>NUCLEOTIDE SEQUENCE [LARGE SCALE GENOMIC DNA]</scope>
    <source>
        <strain evidence="3 4">DSM 12255</strain>
    </source>
</reference>
<dbReference type="RefSeq" id="WP_214170396.1">
    <property type="nucleotide sequence ID" value="NZ_JAHCVJ010000001.1"/>
</dbReference>
<accession>A0AAW4KYG8</accession>
<dbReference type="GO" id="GO:0006354">
    <property type="term" value="P:DNA-templated transcription elongation"/>
    <property type="evidence" value="ECO:0007669"/>
    <property type="project" value="TreeGrafter"/>
</dbReference>
<dbReference type="GO" id="GO:0032784">
    <property type="term" value="P:regulation of DNA-templated transcription elongation"/>
    <property type="evidence" value="ECO:0007669"/>
    <property type="project" value="InterPro"/>
</dbReference>
<name>A0AAW4KYG8_9BACT</name>
<sequence length="138" mass="15771">MDARTIYITEYDVSRLEDLLELAKEFNYRDREDLKKLEEELSVAKIVDSQEIPPNIVTMNSKFRLRDLNTDKEMVLTLVFPKDANVEEGKISAVSPIGTATLGYSVGDTIEWNIRSAAKKFKIEEILYQPEAAGDFHL</sequence>
<dbReference type="Pfam" id="PF14760">
    <property type="entry name" value="Rnk_N"/>
    <property type="match status" value="1"/>
</dbReference>
<dbReference type="GO" id="GO:0003677">
    <property type="term" value="F:DNA binding"/>
    <property type="evidence" value="ECO:0007669"/>
    <property type="project" value="InterPro"/>
</dbReference>
<protein>
    <submittedName>
        <fullName evidence="3">Nucleoside diphosphate kinase regulator</fullName>
    </submittedName>
</protein>
<evidence type="ECO:0000259" key="2">
    <source>
        <dbReference type="Pfam" id="PF14760"/>
    </source>
</evidence>
<dbReference type="InterPro" id="IPR029462">
    <property type="entry name" value="Rnk_N"/>
</dbReference>
<gene>
    <name evidence="3" type="primary">rnk</name>
    <name evidence="3" type="ORF">KI809_05110</name>
</gene>